<dbReference type="InterPro" id="IPR041298">
    <property type="entry name" value="UBZ3"/>
</dbReference>
<keyword evidence="4" id="KW-0227">DNA damage</keyword>
<dbReference type="InterPro" id="IPR052230">
    <property type="entry name" value="DNA_polymerase_eta"/>
</dbReference>
<dbReference type="GeneID" id="54299844"/>
<dbReference type="GO" id="GO:0006281">
    <property type="term" value="P:DNA repair"/>
    <property type="evidence" value="ECO:0007669"/>
    <property type="project" value="UniProtKB-KW"/>
</dbReference>
<sequence>MSMSSSTGFQSSASTTGAGGRRKKSAFTFKHLAQLGASAPGSPLRVIAHIDLDAFYAQCEMVRLGVPTDRPLAVQQWQGLIAINYPARAFGLNRHITSTEALKLCPDLILQHVATWKEGDENWAYHEDAFKNMATHKVSLDPYRLESRKILAVIKESLPKEFQKVEKASIDEVFIDLSAQIHAVMLERYPELQGPPPYDDLSENLPPPPTTALDWQTDHLIDLDPSETEDDDPDWDDIAILVGSEIVRDVRAKIYEVLKYTCSGGISRNKMLAKLGSGYKKPNQQTIIRNRAVQHFLSDIKFTKIRNLGGKLGDEIVTMFNTELVKELLEAPLEQLQKLGDDVGLWLYSIIRGEDHSEINPRTQIKSMLSAKSFRPPINTLDQAVRWLRIFAADIFSRCVEEGVLEHKRRPKTINLHHRNGAQTRSKSAQIPQGKTLSEVILFDLAKTLLAQVVADGRAWPCSNLSLSVGGFEEGITGNKGIGGFLVRGEEAKALISSDREVPVIKHDNVQTGNKRRKLDNGGIQRFFGARQTSRGESESDQAHYMSRSSSRGDADQPETDTHPEAPSRDETVPQADHEDYTDPTEDIPSDIPPPSAQPQTPSHHAQVRVPATEQTHRQQTLDTYFCERCNAQLPVPEKGEHADWHFAKDLAKELREQERANSSSAPAASNAPPRTATPKATAKGRGRPPGSATKGPEKGQLKLAFGKG</sequence>
<dbReference type="PIRSF" id="PIRSF036603">
    <property type="entry name" value="DPol_eta"/>
    <property type="match status" value="1"/>
</dbReference>
<dbReference type="GO" id="GO:0035861">
    <property type="term" value="C:site of double-strand break"/>
    <property type="evidence" value="ECO:0007669"/>
    <property type="project" value="TreeGrafter"/>
</dbReference>
<evidence type="ECO:0000256" key="5">
    <source>
        <dbReference type="ARBA" id="ARBA00022771"/>
    </source>
</evidence>
<dbReference type="RefSeq" id="XP_033394732.1">
    <property type="nucleotide sequence ID" value="XM_033542347.1"/>
</dbReference>
<dbReference type="FunFam" id="1.10.150.20:FF:000014">
    <property type="entry name" value="Polymerase (DNA directed), eta"/>
    <property type="match status" value="1"/>
</dbReference>
<keyword evidence="6" id="KW-0862">Zinc</keyword>
<dbReference type="GO" id="GO:0009314">
    <property type="term" value="P:response to radiation"/>
    <property type="evidence" value="ECO:0007669"/>
    <property type="project" value="TreeGrafter"/>
</dbReference>
<feature type="region of interest" description="Disordered" evidence="10">
    <location>
        <begin position="1"/>
        <end position="21"/>
    </location>
</feature>
<keyword evidence="14" id="KW-1185">Reference proteome</keyword>
<dbReference type="Pfam" id="PF18439">
    <property type="entry name" value="zf_UBZ"/>
    <property type="match status" value="1"/>
</dbReference>
<dbReference type="Gene3D" id="3.30.70.270">
    <property type="match status" value="1"/>
</dbReference>
<dbReference type="GO" id="GO:0005657">
    <property type="term" value="C:replication fork"/>
    <property type="evidence" value="ECO:0007669"/>
    <property type="project" value="UniProtKB-ARBA"/>
</dbReference>
<keyword evidence="7" id="KW-0234">DNA repair</keyword>
<dbReference type="Gene3D" id="3.40.1170.60">
    <property type="match status" value="1"/>
</dbReference>
<evidence type="ECO:0000259" key="12">
    <source>
        <dbReference type="PROSITE" id="PS51907"/>
    </source>
</evidence>
<evidence type="ECO:0000256" key="8">
    <source>
        <dbReference type="ARBA" id="ARBA00023242"/>
    </source>
</evidence>
<evidence type="ECO:0000313" key="13">
    <source>
        <dbReference type="EMBL" id="KAF2139019.1"/>
    </source>
</evidence>
<keyword evidence="3" id="KW-0479">Metal-binding</keyword>
<dbReference type="OrthoDB" id="5723at2759"/>
<feature type="domain" description="UmuC" evidence="11">
    <location>
        <begin position="47"/>
        <end position="309"/>
    </location>
</feature>
<dbReference type="Pfam" id="PF21704">
    <property type="entry name" value="POLH-Rev1_HhH"/>
    <property type="match status" value="1"/>
</dbReference>
<dbReference type="Pfam" id="PF11799">
    <property type="entry name" value="IMS_C"/>
    <property type="match status" value="1"/>
</dbReference>
<dbReference type="AlphaFoldDB" id="A0A6A6B465"/>
<evidence type="ECO:0000256" key="2">
    <source>
        <dbReference type="ARBA" id="ARBA00022679"/>
    </source>
</evidence>
<comment type="subcellular location">
    <subcellularLocation>
        <location evidence="1">Nucleus</location>
    </subcellularLocation>
</comment>
<evidence type="ECO:0000256" key="3">
    <source>
        <dbReference type="ARBA" id="ARBA00022723"/>
    </source>
</evidence>
<dbReference type="GO" id="GO:0005634">
    <property type="term" value="C:nucleus"/>
    <property type="evidence" value="ECO:0007669"/>
    <property type="project" value="UniProtKB-SubCell"/>
</dbReference>
<accession>A0A6A6B465</accession>
<protein>
    <recommendedName>
        <fullName evidence="9">DNA polymerase eta</fullName>
    </recommendedName>
</protein>
<dbReference type="GO" id="GO:0003684">
    <property type="term" value="F:damaged DNA binding"/>
    <property type="evidence" value="ECO:0007669"/>
    <property type="project" value="InterPro"/>
</dbReference>
<gene>
    <name evidence="13" type="ORF">K452DRAFT_300598</name>
</gene>
<dbReference type="InterPro" id="IPR001126">
    <property type="entry name" value="UmuC"/>
</dbReference>
<dbReference type="SUPFAM" id="SSF56672">
    <property type="entry name" value="DNA/RNA polymerases"/>
    <property type="match status" value="1"/>
</dbReference>
<dbReference type="FunFam" id="3.40.1170.60:FF:000008">
    <property type="entry name" value="DNA polymerase eta subunit"/>
    <property type="match status" value="1"/>
</dbReference>
<dbReference type="GO" id="GO:0070987">
    <property type="term" value="P:error-free translesion synthesis"/>
    <property type="evidence" value="ECO:0007669"/>
    <property type="project" value="UniProtKB-ARBA"/>
</dbReference>
<dbReference type="FunFam" id="3.30.1490.100:FF:000009">
    <property type="entry name" value="DNA polymerase eta subunit"/>
    <property type="match status" value="1"/>
</dbReference>
<evidence type="ECO:0000256" key="6">
    <source>
        <dbReference type="ARBA" id="ARBA00022833"/>
    </source>
</evidence>
<dbReference type="Gene3D" id="1.10.150.20">
    <property type="entry name" value="5' to 3' exonuclease, C-terminal subdomain"/>
    <property type="match status" value="1"/>
</dbReference>
<dbReference type="GO" id="GO:0003887">
    <property type="term" value="F:DNA-directed DNA polymerase activity"/>
    <property type="evidence" value="ECO:0007669"/>
    <property type="project" value="TreeGrafter"/>
</dbReference>
<evidence type="ECO:0000313" key="14">
    <source>
        <dbReference type="Proteomes" id="UP000799438"/>
    </source>
</evidence>
<dbReference type="SUPFAM" id="SSF100879">
    <property type="entry name" value="Lesion bypass DNA polymerase (Y-family), little finger domain"/>
    <property type="match status" value="1"/>
</dbReference>
<dbReference type="PROSITE" id="PS50173">
    <property type="entry name" value="UMUC"/>
    <property type="match status" value="1"/>
</dbReference>
<proteinExistence type="predicted"/>
<feature type="compositionally biased region" description="Basic and acidic residues" evidence="10">
    <location>
        <begin position="651"/>
        <end position="660"/>
    </location>
</feature>
<dbReference type="InterPro" id="IPR043128">
    <property type="entry name" value="Rev_trsase/Diguanyl_cyclase"/>
</dbReference>
<evidence type="ECO:0000256" key="10">
    <source>
        <dbReference type="SAM" id="MobiDB-lite"/>
    </source>
</evidence>
<reference evidence="13" key="1">
    <citation type="journal article" date="2020" name="Stud. Mycol.">
        <title>101 Dothideomycetes genomes: a test case for predicting lifestyles and emergence of pathogens.</title>
        <authorList>
            <person name="Haridas S."/>
            <person name="Albert R."/>
            <person name="Binder M."/>
            <person name="Bloem J."/>
            <person name="Labutti K."/>
            <person name="Salamov A."/>
            <person name="Andreopoulos B."/>
            <person name="Baker S."/>
            <person name="Barry K."/>
            <person name="Bills G."/>
            <person name="Bluhm B."/>
            <person name="Cannon C."/>
            <person name="Castanera R."/>
            <person name="Culley D."/>
            <person name="Daum C."/>
            <person name="Ezra D."/>
            <person name="Gonzalez J."/>
            <person name="Henrissat B."/>
            <person name="Kuo A."/>
            <person name="Liang C."/>
            <person name="Lipzen A."/>
            <person name="Lutzoni F."/>
            <person name="Magnuson J."/>
            <person name="Mondo S."/>
            <person name="Nolan M."/>
            <person name="Ohm R."/>
            <person name="Pangilinan J."/>
            <person name="Park H.-J."/>
            <person name="Ramirez L."/>
            <person name="Alfaro M."/>
            <person name="Sun H."/>
            <person name="Tritt A."/>
            <person name="Yoshinaga Y."/>
            <person name="Zwiers L.-H."/>
            <person name="Turgeon B."/>
            <person name="Goodwin S."/>
            <person name="Spatafora J."/>
            <person name="Crous P."/>
            <person name="Grigoriev I."/>
        </authorList>
    </citation>
    <scope>NUCLEOTIDE SEQUENCE</scope>
    <source>
        <strain evidence="13">CBS 121167</strain>
    </source>
</reference>
<feature type="region of interest" description="Disordered" evidence="10">
    <location>
        <begin position="651"/>
        <end position="709"/>
    </location>
</feature>
<keyword evidence="2" id="KW-0808">Transferase</keyword>
<evidence type="ECO:0000256" key="4">
    <source>
        <dbReference type="ARBA" id="ARBA00022763"/>
    </source>
</evidence>
<name>A0A6A6B465_9PEZI</name>
<feature type="compositionally biased region" description="Basic and acidic residues" evidence="10">
    <location>
        <begin position="551"/>
        <end position="581"/>
    </location>
</feature>
<dbReference type="GO" id="GO:0007064">
    <property type="term" value="P:mitotic sister chromatid cohesion"/>
    <property type="evidence" value="ECO:0007669"/>
    <property type="project" value="UniProtKB-ARBA"/>
</dbReference>
<evidence type="ECO:0000256" key="7">
    <source>
        <dbReference type="ARBA" id="ARBA00023204"/>
    </source>
</evidence>
<dbReference type="PANTHER" id="PTHR45873">
    <property type="entry name" value="DNA POLYMERASE ETA"/>
    <property type="match status" value="1"/>
</dbReference>
<evidence type="ECO:0000259" key="11">
    <source>
        <dbReference type="PROSITE" id="PS50173"/>
    </source>
</evidence>
<dbReference type="InterPro" id="IPR043502">
    <property type="entry name" value="DNA/RNA_pol_sf"/>
</dbReference>
<dbReference type="GO" id="GO:0042276">
    <property type="term" value="P:error-prone translesion synthesis"/>
    <property type="evidence" value="ECO:0007669"/>
    <property type="project" value="TreeGrafter"/>
</dbReference>
<dbReference type="GO" id="GO:0008270">
    <property type="term" value="F:zinc ion binding"/>
    <property type="evidence" value="ECO:0007669"/>
    <property type="project" value="UniProtKB-KW"/>
</dbReference>
<feature type="region of interest" description="Disordered" evidence="10">
    <location>
        <begin position="506"/>
        <end position="617"/>
    </location>
</feature>
<dbReference type="Gene3D" id="3.30.1490.100">
    <property type="entry name" value="DNA polymerase, Y-family, little finger domain"/>
    <property type="match status" value="1"/>
</dbReference>
<dbReference type="EMBL" id="ML995494">
    <property type="protein sequence ID" value="KAF2139019.1"/>
    <property type="molecule type" value="Genomic_DNA"/>
</dbReference>
<evidence type="ECO:0000256" key="9">
    <source>
        <dbReference type="ARBA" id="ARBA00044975"/>
    </source>
</evidence>
<dbReference type="InterPro" id="IPR017961">
    <property type="entry name" value="DNA_pol_Y-fam_little_finger"/>
</dbReference>
<feature type="compositionally biased region" description="Low complexity" evidence="10">
    <location>
        <begin position="1"/>
        <end position="16"/>
    </location>
</feature>
<dbReference type="PANTHER" id="PTHR45873:SF1">
    <property type="entry name" value="DNA POLYMERASE ETA"/>
    <property type="match status" value="1"/>
</dbReference>
<evidence type="ECO:0000256" key="1">
    <source>
        <dbReference type="ARBA" id="ARBA00004123"/>
    </source>
</evidence>
<dbReference type="Pfam" id="PF00817">
    <property type="entry name" value="IMS"/>
    <property type="match status" value="1"/>
</dbReference>
<dbReference type="PROSITE" id="PS51907">
    <property type="entry name" value="ZF_UBZ3"/>
    <property type="match status" value="1"/>
</dbReference>
<dbReference type="InterPro" id="IPR036775">
    <property type="entry name" value="DNA_pol_Y-fam_lit_finger_sf"/>
</dbReference>
<organism evidence="13 14">
    <name type="scientific">Aplosporella prunicola CBS 121167</name>
    <dbReference type="NCBI Taxonomy" id="1176127"/>
    <lineage>
        <taxon>Eukaryota</taxon>
        <taxon>Fungi</taxon>
        <taxon>Dikarya</taxon>
        <taxon>Ascomycota</taxon>
        <taxon>Pezizomycotina</taxon>
        <taxon>Dothideomycetes</taxon>
        <taxon>Dothideomycetes incertae sedis</taxon>
        <taxon>Botryosphaeriales</taxon>
        <taxon>Aplosporellaceae</taxon>
        <taxon>Aplosporella</taxon>
    </lineage>
</organism>
<keyword evidence="8" id="KW-0539">Nucleus</keyword>
<feature type="domain" description="UBZ3-type" evidence="12">
    <location>
        <begin position="620"/>
        <end position="654"/>
    </location>
</feature>
<keyword evidence="5" id="KW-0863">Zinc-finger</keyword>
<feature type="compositionally biased region" description="Low complexity" evidence="10">
    <location>
        <begin position="661"/>
        <end position="684"/>
    </location>
</feature>
<dbReference type="Proteomes" id="UP000799438">
    <property type="component" value="Unassembled WGS sequence"/>
</dbReference>